<dbReference type="OrthoDB" id="1048679at2"/>
<dbReference type="EMBL" id="AFPW01000015">
    <property type="protein sequence ID" value="EGQ15462.1"/>
    <property type="molecule type" value="Genomic_DNA"/>
</dbReference>
<dbReference type="Proteomes" id="UP000007820">
    <property type="component" value="Unassembled WGS sequence"/>
</dbReference>
<dbReference type="KEGG" id="pdt:Prede_1347"/>
<name>F9D2Z5_PREDD</name>
<organism evidence="2 3">
    <name type="scientific">Prevotella dentalis (strain ATCC 49559 / DSM 3688 / JCM 13448 / NCTC 12043 / ES 2772)</name>
    <name type="common">Mitsuokella dentalis</name>
    <dbReference type="NCBI Taxonomy" id="908937"/>
    <lineage>
        <taxon>Bacteria</taxon>
        <taxon>Pseudomonadati</taxon>
        <taxon>Bacteroidota</taxon>
        <taxon>Bacteroidia</taxon>
        <taxon>Bacteroidales</taxon>
        <taxon>Prevotellaceae</taxon>
        <taxon>Prevotella</taxon>
    </lineage>
</organism>
<reference evidence="2 3" key="1">
    <citation type="submission" date="2011-04" db="EMBL/GenBank/DDBJ databases">
        <authorList>
            <person name="Muzny D."/>
            <person name="Qin X."/>
            <person name="Deng J."/>
            <person name="Jiang H."/>
            <person name="Liu Y."/>
            <person name="Qu J."/>
            <person name="Song X.-Z."/>
            <person name="Zhang L."/>
            <person name="Thornton R."/>
            <person name="Coyle M."/>
            <person name="Francisco L."/>
            <person name="Jackson L."/>
            <person name="Javaid M."/>
            <person name="Korchina V."/>
            <person name="Kovar C."/>
            <person name="Mata R."/>
            <person name="Mathew T."/>
            <person name="Ngo R."/>
            <person name="Nguyen L."/>
            <person name="Nguyen N."/>
            <person name="Okwuonu G."/>
            <person name="Ongeri F."/>
            <person name="Pham C."/>
            <person name="Simmons D."/>
            <person name="Wilczek-Boney K."/>
            <person name="Hale W."/>
            <person name="Jakkamsetti A."/>
            <person name="Pham P."/>
            <person name="Ruth R."/>
            <person name="San Lucas F."/>
            <person name="Warren J."/>
            <person name="Zhang J."/>
            <person name="Zhao Z."/>
            <person name="Zhou C."/>
            <person name="Zhu D."/>
            <person name="Lee S."/>
            <person name="Bess C."/>
            <person name="Blankenburg K."/>
            <person name="Forbes L."/>
            <person name="Fu Q."/>
            <person name="Gubbala S."/>
            <person name="Hirani K."/>
            <person name="Jayaseelan J.C."/>
            <person name="Lara F."/>
            <person name="Munidasa M."/>
            <person name="Palculict T."/>
            <person name="Patil S."/>
            <person name="Pu L.-L."/>
            <person name="Saada N."/>
            <person name="Tang L."/>
            <person name="Weissenberger G."/>
            <person name="Zhu Y."/>
            <person name="Hemphill L."/>
            <person name="Shang Y."/>
            <person name="Youmans B."/>
            <person name="Ayvaz T."/>
            <person name="Ross M."/>
            <person name="Santibanez J."/>
            <person name="Aqrawi P."/>
            <person name="Gross S."/>
            <person name="Joshi V."/>
            <person name="Fowler G."/>
            <person name="Nazareth L."/>
            <person name="Reid J."/>
            <person name="Worley K."/>
            <person name="Petrosino J."/>
            <person name="Highlander S."/>
            <person name="Gibbs R."/>
        </authorList>
    </citation>
    <scope>NUCLEOTIDE SEQUENCE [LARGE SCALE GENOMIC DNA]</scope>
    <source>
        <strain evidence="2 3">DSM 3688</strain>
    </source>
</reference>
<dbReference type="AlphaFoldDB" id="F9D2Z5"/>
<dbReference type="EMBL" id="CP003368">
    <property type="protein sequence ID" value="AGB28667.1"/>
    <property type="molecule type" value="Genomic_DNA"/>
</dbReference>
<dbReference type="STRING" id="908937.Prede_1347"/>
<reference evidence="1" key="2">
    <citation type="submission" date="2012-02" db="EMBL/GenBank/DDBJ databases">
        <title>Complete sequence of chromosome 1 of Prevotella dentalis DSM 3688.</title>
        <authorList>
            <consortium name="US DOE Joint Genome Institute (JGI-PGF)"/>
            <person name="Lucas S."/>
            <person name="Copeland A."/>
            <person name="Lapidus A."/>
            <person name="Glavina del Rio T."/>
            <person name="Dalin E."/>
            <person name="Tice H."/>
            <person name="Bruce D."/>
            <person name="Goodwin L."/>
            <person name="Pitluck S."/>
            <person name="Peters L."/>
            <person name="Mikhailova N."/>
            <person name="Chertkov O."/>
            <person name="Kyrpides N."/>
            <person name="Mavromatis K."/>
            <person name="Ivanova N."/>
            <person name="Brettin T."/>
            <person name="Detter J.C."/>
            <person name="Han C."/>
            <person name="Larimer F."/>
            <person name="Land M."/>
            <person name="Hauser L."/>
            <person name="Markowitz V."/>
            <person name="Cheng J.-F."/>
            <person name="Hugenholtz P."/>
            <person name="Woyke T."/>
            <person name="Wu D."/>
            <person name="Gronow S."/>
            <person name="Wellnitz S."/>
            <person name="Brambilla E."/>
            <person name="Klenk H.-P."/>
            <person name="Eisen J.A."/>
        </authorList>
    </citation>
    <scope>NUCLEOTIDE SEQUENCE [LARGE SCALE GENOMIC DNA]</scope>
    <source>
        <strain evidence="1">DSM 3688</strain>
    </source>
</reference>
<evidence type="ECO:0000313" key="1">
    <source>
        <dbReference type="EMBL" id="AGB28667.1"/>
    </source>
</evidence>
<evidence type="ECO:0000313" key="4">
    <source>
        <dbReference type="Proteomes" id="UP000010862"/>
    </source>
</evidence>
<dbReference type="PATRIC" id="fig|908937.9.peg.1410"/>
<dbReference type="eggNOG" id="ENOG5032QRE">
    <property type="taxonomic scope" value="Bacteria"/>
</dbReference>
<protein>
    <submittedName>
        <fullName evidence="2">Uncharacterized protein</fullName>
    </submittedName>
</protein>
<dbReference type="HOGENOM" id="CLU_176997_0_0_10"/>
<dbReference type="Proteomes" id="UP000010862">
    <property type="component" value="Chromosome 1"/>
</dbReference>
<accession>F9D2Z5</accession>
<keyword evidence="4" id="KW-1185">Reference proteome</keyword>
<evidence type="ECO:0000313" key="2">
    <source>
        <dbReference type="EMBL" id="EGQ15462.1"/>
    </source>
</evidence>
<reference evidence="4" key="3">
    <citation type="submission" date="2012-02" db="EMBL/GenBank/DDBJ databases">
        <title>Complete sequence of chromosome 1 of Prevotella dentalis DSM 3688.</title>
        <authorList>
            <person name="Lucas S."/>
            <person name="Copeland A."/>
            <person name="Lapidus A."/>
            <person name="Glavina del Rio T."/>
            <person name="Dalin E."/>
            <person name="Tice H."/>
            <person name="Bruce D."/>
            <person name="Goodwin L."/>
            <person name="Pitluck S."/>
            <person name="Peters L."/>
            <person name="Mikhailova N."/>
            <person name="Chertkov O."/>
            <person name="Kyrpides N."/>
            <person name="Mavromatis K."/>
            <person name="Ivanova N."/>
            <person name="Brettin T."/>
            <person name="Detter J.C."/>
            <person name="Han C."/>
            <person name="Larimer F."/>
            <person name="Land M."/>
            <person name="Hauser L."/>
            <person name="Markowitz V."/>
            <person name="Cheng J.-F."/>
            <person name="Hugenholtz P."/>
            <person name="Woyke T."/>
            <person name="Wu D."/>
            <person name="Gronow S."/>
            <person name="Wellnitz S."/>
            <person name="Brambilla E."/>
            <person name="Klenk H.-P."/>
            <person name="Eisen J.A."/>
        </authorList>
    </citation>
    <scope>NUCLEOTIDE SEQUENCE [LARGE SCALE GENOMIC DNA]</scope>
    <source>
        <strain evidence="4">ATCC 49559 / DSM 3688 / JCM 13448 / NCTC 12043 / ES 2772</strain>
    </source>
</reference>
<gene>
    <name evidence="1" type="ordered locus">Prede_1347</name>
    <name evidence="2" type="ORF">HMPREF9136_1223</name>
</gene>
<dbReference type="RefSeq" id="WP_005845270.1">
    <property type="nucleotide sequence ID" value="NC_019960.1"/>
</dbReference>
<evidence type="ECO:0000313" key="3">
    <source>
        <dbReference type="Proteomes" id="UP000007820"/>
    </source>
</evidence>
<proteinExistence type="predicted"/>
<sequence>MENKNVIRINGVDYVLKYTIRALFVFEQLTDKPFQVKTVTDNYIFLYSMILACNPDCTLTWQDFLKALDENPDILNNLSQITADVATKQQMFDKVGEKDNGKKKD</sequence>